<dbReference type="GO" id="GO:0009236">
    <property type="term" value="P:cobalamin biosynthetic process"/>
    <property type="evidence" value="ECO:0007669"/>
    <property type="project" value="UniProtKB-UniRule"/>
</dbReference>
<feature type="binding site" evidence="15">
    <location>
        <position position="384"/>
    </location>
    <ligand>
        <name>S-adenosyl-L-methionine</name>
        <dbReference type="ChEBI" id="CHEBI:59789"/>
    </ligand>
</feature>
<comment type="similarity">
    <text evidence="2 17">Belongs to the precorrin methyltransferase family.</text>
</comment>
<comment type="catalytic activity">
    <reaction evidence="15">
        <text>uroporphyrinogen III + 2 S-adenosyl-L-methionine = precorrin-2 + 2 S-adenosyl-L-homocysteine + H(+)</text>
        <dbReference type="Rhea" id="RHEA:32459"/>
        <dbReference type="ChEBI" id="CHEBI:15378"/>
        <dbReference type="ChEBI" id="CHEBI:57308"/>
        <dbReference type="ChEBI" id="CHEBI:57856"/>
        <dbReference type="ChEBI" id="CHEBI:58827"/>
        <dbReference type="ChEBI" id="CHEBI:59789"/>
        <dbReference type="EC" id="2.1.1.107"/>
    </reaction>
</comment>
<dbReference type="Gene3D" id="3.40.50.720">
    <property type="entry name" value="NAD(P)-binding Rossmann-like Domain"/>
    <property type="match status" value="1"/>
</dbReference>
<comment type="function">
    <text evidence="15">Multifunctional enzyme that catalyzes the SAM-dependent methylations of uroporphyrinogen III at position C-2 and C-7 to form precorrin-2 via precorrin-1. Then it catalyzes the NAD-dependent ring dehydrogenation of precorrin-2 to yield sirohydrochlorin. Finally, it catalyzes the ferrochelation of sirohydrochlorin to yield siroheme.</text>
</comment>
<evidence type="ECO:0000313" key="20">
    <source>
        <dbReference type="EMBL" id="GGO83197.1"/>
    </source>
</evidence>
<keyword evidence="6 15" id="KW-0949">S-adenosyl-L-methionine</keyword>
<feature type="binding site" evidence="15">
    <location>
        <position position="226"/>
    </location>
    <ligand>
        <name>S-adenosyl-L-methionine</name>
        <dbReference type="ChEBI" id="CHEBI:59789"/>
    </ligand>
</feature>
<evidence type="ECO:0000256" key="5">
    <source>
        <dbReference type="ARBA" id="ARBA00022679"/>
    </source>
</evidence>
<keyword evidence="3 15" id="KW-0169">Cobalamin biosynthesis</keyword>
<dbReference type="Gene3D" id="3.30.950.10">
    <property type="entry name" value="Methyltransferase, Cobalt-precorrin-4 Transmethylase, Domain 2"/>
    <property type="match status" value="1"/>
</dbReference>
<dbReference type="InterPro" id="IPR037115">
    <property type="entry name" value="Sirohaem_synt_dimer_dom_sf"/>
</dbReference>
<gene>
    <name evidence="15 20" type="primary">cysG</name>
    <name evidence="20" type="ORF">GCM10011348_26380</name>
</gene>
<comment type="catalytic activity">
    <reaction evidence="15">
        <text>siroheme + 2 H(+) = sirohydrochlorin + Fe(2+)</text>
        <dbReference type="Rhea" id="RHEA:24360"/>
        <dbReference type="ChEBI" id="CHEBI:15378"/>
        <dbReference type="ChEBI" id="CHEBI:29033"/>
        <dbReference type="ChEBI" id="CHEBI:58351"/>
        <dbReference type="ChEBI" id="CHEBI:60052"/>
        <dbReference type="EC" id="4.99.1.4"/>
    </reaction>
</comment>
<evidence type="ECO:0000256" key="14">
    <source>
        <dbReference type="ARBA" id="ARBA00060548"/>
    </source>
</evidence>
<name>A0A917ZIK8_9GAMM</name>
<dbReference type="InterPro" id="IPR019478">
    <property type="entry name" value="Sirohaem_synthase_dimer_dom"/>
</dbReference>
<dbReference type="Pfam" id="PF13241">
    <property type="entry name" value="NAD_binding_7"/>
    <property type="match status" value="1"/>
</dbReference>
<keyword evidence="4 15" id="KW-0489">Methyltransferase</keyword>
<dbReference type="FunFam" id="3.30.950.10:FF:000001">
    <property type="entry name" value="Siroheme synthase"/>
    <property type="match status" value="1"/>
</dbReference>
<keyword evidence="10 15" id="KW-0627">Porphyrin biosynthesis</keyword>
<keyword evidence="8 15" id="KW-0520">NAD</keyword>
<comment type="catalytic activity">
    <reaction evidence="13 15">
        <text>precorrin-2 + NAD(+) = sirohydrochlorin + NADH + 2 H(+)</text>
        <dbReference type="Rhea" id="RHEA:15613"/>
        <dbReference type="ChEBI" id="CHEBI:15378"/>
        <dbReference type="ChEBI" id="CHEBI:57540"/>
        <dbReference type="ChEBI" id="CHEBI:57945"/>
        <dbReference type="ChEBI" id="CHEBI:58351"/>
        <dbReference type="ChEBI" id="CHEBI:58827"/>
        <dbReference type="EC" id="1.3.1.76"/>
    </reaction>
</comment>
<dbReference type="Gene3D" id="3.30.160.110">
    <property type="entry name" value="Siroheme synthase, domain 2"/>
    <property type="match status" value="1"/>
</dbReference>
<dbReference type="PROSITE" id="PS00840">
    <property type="entry name" value="SUMT_2"/>
    <property type="match status" value="1"/>
</dbReference>
<evidence type="ECO:0000256" key="9">
    <source>
        <dbReference type="ARBA" id="ARBA00023239"/>
    </source>
</evidence>
<evidence type="ECO:0000256" key="15">
    <source>
        <dbReference type="HAMAP-Rule" id="MF_01646"/>
    </source>
</evidence>
<dbReference type="AlphaFoldDB" id="A0A917ZIK8"/>
<dbReference type="PIRSF" id="PIRSF036426">
    <property type="entry name" value="Sirohaem_synth"/>
    <property type="match status" value="1"/>
</dbReference>
<feature type="active site" description="Proton acceptor" evidence="15 16">
    <location>
        <position position="249"/>
    </location>
</feature>
<dbReference type="InterPro" id="IPR014777">
    <property type="entry name" value="4pyrrole_Mease_sub1"/>
</dbReference>
<evidence type="ECO:0000259" key="18">
    <source>
        <dbReference type="Pfam" id="PF00590"/>
    </source>
</evidence>
<dbReference type="InterPro" id="IPR003043">
    <property type="entry name" value="Uropor_MeTrfase_CS"/>
</dbReference>
<dbReference type="GO" id="GO:0043115">
    <property type="term" value="F:precorrin-2 dehydrogenase activity"/>
    <property type="evidence" value="ECO:0007669"/>
    <property type="project" value="UniProtKB-UniRule"/>
</dbReference>
<comment type="similarity">
    <text evidence="15">In the C-terminal section; belongs to the precorrin methyltransferase family.</text>
</comment>
<sequence>MEYLPLFFRLRDQPALLVGGGQIALRKARLMLRAGARLTVVAHEICPELAEMVENQSGQLVVGEYHSGLLDGQVLVVAATDDPSLHERIHYDAVARNLPVNVVDSPSLCTFVFPAIVDRSPIVIGISSGGDSPVLARTLRARLETLIPNGYSRLGELAGRFRNRVKERFSGVNQRRKFWESVLQGQVAEKAFAGRMGEAEALLESKLQAADPDHQVGEVYLVGAGPGDPELLTFKALRLMQQADVVLYDALVSQDVLELCRRDADMVYVGKKRDQHTLPQEGINDLLVKYALEGKRVLRLKGGDPFIFGRGAEELVSLKPHGIPFQVVPGITAASACATYAGIPLTDRHHAQSVKFVTGQLKNRTSDLNFAELVHPNQTIVFYMGLHTLAELSDKLIAHGKPPGTPAAIVSRGTAQDQKVLTGTLANIAELQQEAQLPAPALVIIGEVVALHESLSWFGDDLLEGRNHSLMRIHHEIGEA</sequence>
<dbReference type="GO" id="GO:0004851">
    <property type="term" value="F:uroporphyrin-III C-methyltransferase activity"/>
    <property type="evidence" value="ECO:0007669"/>
    <property type="project" value="UniProtKB-UniRule"/>
</dbReference>
<dbReference type="NCBIfam" id="TIGR01469">
    <property type="entry name" value="cobA_cysG_Cterm"/>
    <property type="match status" value="1"/>
</dbReference>
<dbReference type="GO" id="GO:0032259">
    <property type="term" value="P:methylation"/>
    <property type="evidence" value="ECO:0007669"/>
    <property type="project" value="UniProtKB-KW"/>
</dbReference>
<feature type="region of interest" description="Uroporphyrinogen-III C-methyltransferase" evidence="15">
    <location>
        <begin position="217"/>
        <end position="480"/>
    </location>
</feature>
<feature type="active site" description="Proton donor" evidence="15 16">
    <location>
        <position position="271"/>
    </location>
</feature>
<comment type="pathway">
    <text evidence="1 15">Porphyrin-containing compound metabolism; siroheme biosynthesis; sirohydrochlorin from precorrin-2: step 1/1.</text>
</comment>
<evidence type="ECO:0000256" key="13">
    <source>
        <dbReference type="ARBA" id="ARBA00047561"/>
    </source>
</evidence>
<comment type="pathway">
    <text evidence="12 15">Porphyrin-containing compound metabolism; siroheme biosynthesis; precorrin-2 from uroporphyrinogen III: step 1/1.</text>
</comment>
<dbReference type="NCBIfam" id="NF004790">
    <property type="entry name" value="PRK06136.1"/>
    <property type="match status" value="1"/>
</dbReference>
<dbReference type="InterPro" id="IPR036291">
    <property type="entry name" value="NAD(P)-bd_dom_sf"/>
</dbReference>
<evidence type="ECO:0000256" key="2">
    <source>
        <dbReference type="ARBA" id="ARBA00005879"/>
    </source>
</evidence>
<dbReference type="InterPro" id="IPR000878">
    <property type="entry name" value="4pyrrol_Mease"/>
</dbReference>
<dbReference type="InterPro" id="IPR012409">
    <property type="entry name" value="Sirohaem_synth"/>
</dbReference>
<evidence type="ECO:0000256" key="17">
    <source>
        <dbReference type="RuleBase" id="RU003960"/>
    </source>
</evidence>
<evidence type="ECO:0000259" key="19">
    <source>
        <dbReference type="Pfam" id="PF10414"/>
    </source>
</evidence>
<dbReference type="NCBIfam" id="NF007922">
    <property type="entry name" value="PRK10637.1"/>
    <property type="match status" value="1"/>
</dbReference>
<proteinExistence type="inferred from homology"/>
<comment type="caution">
    <text evidence="20">The sequence shown here is derived from an EMBL/GenBank/DDBJ whole genome shotgun (WGS) entry which is preliminary data.</text>
</comment>
<evidence type="ECO:0000256" key="3">
    <source>
        <dbReference type="ARBA" id="ARBA00022573"/>
    </source>
</evidence>
<keyword evidence="11 15" id="KW-0511">Multifunctional enzyme</keyword>
<keyword evidence="9 15" id="KW-0456">Lyase</keyword>
<feature type="modified residue" description="Phosphoserine" evidence="15">
    <location>
        <position position="128"/>
    </location>
</feature>
<dbReference type="InterPro" id="IPR014776">
    <property type="entry name" value="4pyrrole_Mease_sub2"/>
</dbReference>
<keyword evidence="7 15" id="KW-0560">Oxidoreductase</keyword>
<dbReference type="GO" id="GO:0051287">
    <property type="term" value="F:NAD binding"/>
    <property type="evidence" value="ECO:0007669"/>
    <property type="project" value="InterPro"/>
</dbReference>
<dbReference type="InterPro" id="IPR006366">
    <property type="entry name" value="CobA/CysG_C"/>
</dbReference>
<feature type="region of interest" description="Precorrin-2 dehydrogenase / sirohydrochlorin ferrochelatase" evidence="15">
    <location>
        <begin position="1"/>
        <end position="203"/>
    </location>
</feature>
<feature type="binding site" evidence="15">
    <location>
        <position position="413"/>
    </location>
    <ligand>
        <name>S-adenosyl-L-methionine</name>
        <dbReference type="ChEBI" id="CHEBI:59789"/>
    </ligand>
</feature>
<dbReference type="FunFam" id="3.40.1010.10:FF:000001">
    <property type="entry name" value="Siroheme synthase"/>
    <property type="match status" value="1"/>
</dbReference>
<dbReference type="EC" id="2.1.1.107" evidence="15"/>
<dbReference type="CDD" id="cd11642">
    <property type="entry name" value="SUMT"/>
    <property type="match status" value="1"/>
</dbReference>
<feature type="binding site" evidence="15">
    <location>
        <position position="307"/>
    </location>
    <ligand>
        <name>S-adenosyl-L-methionine</name>
        <dbReference type="ChEBI" id="CHEBI:59789"/>
    </ligand>
</feature>
<reference evidence="20 21" key="1">
    <citation type="journal article" date="2014" name="Int. J. Syst. Evol. Microbiol.">
        <title>Complete genome sequence of Corynebacterium casei LMG S-19264T (=DSM 44701T), isolated from a smear-ripened cheese.</title>
        <authorList>
            <consortium name="US DOE Joint Genome Institute (JGI-PGF)"/>
            <person name="Walter F."/>
            <person name="Albersmeier A."/>
            <person name="Kalinowski J."/>
            <person name="Ruckert C."/>
        </authorList>
    </citation>
    <scope>NUCLEOTIDE SEQUENCE [LARGE SCALE GENOMIC DNA]</scope>
    <source>
        <strain evidence="20 21">CGMCC 1.7286</strain>
    </source>
</reference>
<feature type="domain" description="Tetrapyrrole methylase" evidence="18">
    <location>
        <begin position="219"/>
        <end position="428"/>
    </location>
</feature>
<evidence type="ECO:0000313" key="21">
    <source>
        <dbReference type="Proteomes" id="UP000599578"/>
    </source>
</evidence>
<dbReference type="Proteomes" id="UP000599578">
    <property type="component" value="Unassembled WGS sequence"/>
</dbReference>
<feature type="binding site" evidence="15">
    <location>
        <begin position="43"/>
        <end position="44"/>
    </location>
    <ligand>
        <name>NAD(+)</name>
        <dbReference type="ChEBI" id="CHEBI:57540"/>
    </ligand>
</feature>
<dbReference type="HAMAP" id="MF_01646">
    <property type="entry name" value="Siroheme_synth"/>
    <property type="match status" value="1"/>
</dbReference>
<dbReference type="Pfam" id="PF00590">
    <property type="entry name" value="TP_methylase"/>
    <property type="match status" value="1"/>
</dbReference>
<dbReference type="InterPro" id="IPR050161">
    <property type="entry name" value="Siro_Cobalamin_biosynth"/>
</dbReference>
<dbReference type="NCBIfam" id="TIGR01470">
    <property type="entry name" value="cysG_Nterm"/>
    <property type="match status" value="1"/>
</dbReference>
<dbReference type="PANTHER" id="PTHR45790:SF1">
    <property type="entry name" value="SIROHEME SYNTHASE"/>
    <property type="match status" value="1"/>
</dbReference>
<accession>A0A917ZIK8</accession>
<comment type="similarity">
    <text evidence="15">In the N-terminal section; belongs to the precorrin-2 dehydrogenase / sirohydrochlorin ferrochelatase family.</text>
</comment>
<organism evidence="20 21">
    <name type="scientific">Marinobacterium nitratireducens</name>
    <dbReference type="NCBI Taxonomy" id="518897"/>
    <lineage>
        <taxon>Bacteria</taxon>
        <taxon>Pseudomonadati</taxon>
        <taxon>Pseudomonadota</taxon>
        <taxon>Gammaproteobacteria</taxon>
        <taxon>Oceanospirillales</taxon>
        <taxon>Oceanospirillaceae</taxon>
        <taxon>Marinobacterium</taxon>
    </lineage>
</organism>
<dbReference type="PANTHER" id="PTHR45790">
    <property type="entry name" value="SIROHEME SYNTHASE-RELATED"/>
    <property type="match status" value="1"/>
</dbReference>
<evidence type="ECO:0000256" key="7">
    <source>
        <dbReference type="ARBA" id="ARBA00023002"/>
    </source>
</evidence>
<dbReference type="InterPro" id="IPR006367">
    <property type="entry name" value="Sirohaem_synthase_N"/>
</dbReference>
<comment type="pathway">
    <text evidence="15">Porphyrin-containing compound metabolism; siroheme biosynthesis; siroheme from sirohydrochlorin: step 1/1.</text>
</comment>
<protein>
    <recommendedName>
        <fullName evidence="15">Siroheme synthase</fullName>
    </recommendedName>
    <domain>
        <recommendedName>
            <fullName evidence="15">Uroporphyrinogen-III C-methyltransferase</fullName>
            <shortName evidence="15">Urogen III methylase</shortName>
            <ecNumber evidence="15">2.1.1.107</ecNumber>
        </recommendedName>
        <alternativeName>
            <fullName evidence="15">SUMT</fullName>
        </alternativeName>
        <alternativeName>
            <fullName evidence="15">Uroporphyrinogen III methylase</fullName>
            <shortName evidence="15">UROM</shortName>
        </alternativeName>
    </domain>
    <domain>
        <recommendedName>
            <fullName evidence="15">Precorrin-2 dehydrogenase</fullName>
            <ecNumber evidence="15">1.3.1.76</ecNumber>
        </recommendedName>
    </domain>
    <domain>
        <recommendedName>
            <fullName evidence="15">Sirohydrochlorin ferrochelatase</fullName>
            <ecNumber evidence="15">4.99.1.4</ecNumber>
        </recommendedName>
    </domain>
</protein>
<evidence type="ECO:0000256" key="6">
    <source>
        <dbReference type="ARBA" id="ARBA00022691"/>
    </source>
</evidence>
<dbReference type="InterPro" id="IPR035996">
    <property type="entry name" value="4pyrrol_Methylase_sf"/>
</dbReference>
<evidence type="ECO:0000256" key="4">
    <source>
        <dbReference type="ARBA" id="ARBA00022603"/>
    </source>
</evidence>
<dbReference type="Gene3D" id="3.40.1010.10">
    <property type="entry name" value="Cobalt-precorrin-4 Transmethylase, Domain 1"/>
    <property type="match status" value="1"/>
</dbReference>
<feature type="binding site" evidence="15">
    <location>
        <begin position="332"/>
        <end position="333"/>
    </location>
    <ligand>
        <name>S-adenosyl-L-methionine</name>
        <dbReference type="ChEBI" id="CHEBI:59789"/>
    </ligand>
</feature>
<dbReference type="GO" id="GO:0051266">
    <property type="term" value="F:sirohydrochlorin ferrochelatase activity"/>
    <property type="evidence" value="ECO:0007669"/>
    <property type="project" value="UniProtKB-EC"/>
</dbReference>
<dbReference type="RefSeq" id="WP_188861081.1">
    <property type="nucleotide sequence ID" value="NZ_BMLT01000006.1"/>
</dbReference>
<dbReference type="GO" id="GO:0019354">
    <property type="term" value="P:siroheme biosynthetic process"/>
    <property type="evidence" value="ECO:0007669"/>
    <property type="project" value="UniProtKB-UniRule"/>
</dbReference>
<comment type="pathway">
    <text evidence="15">Cofactor biosynthesis; adenosylcobalamin biosynthesis; sirohydrochlorin from precorrin-2: step 1/1.</text>
</comment>
<dbReference type="EC" id="1.3.1.76" evidence="15"/>
<dbReference type="FunFam" id="3.30.160.110:FF:000001">
    <property type="entry name" value="Siroheme synthase"/>
    <property type="match status" value="1"/>
</dbReference>
<dbReference type="Gene3D" id="1.10.8.210">
    <property type="entry name" value="Sirohaem synthase, dimerisation domain"/>
    <property type="match status" value="1"/>
</dbReference>
<feature type="binding site" evidence="15">
    <location>
        <begin position="22"/>
        <end position="23"/>
    </location>
    <ligand>
        <name>NAD(+)</name>
        <dbReference type="ChEBI" id="CHEBI:57540"/>
    </ligand>
</feature>
<evidence type="ECO:0000256" key="1">
    <source>
        <dbReference type="ARBA" id="ARBA00005010"/>
    </source>
</evidence>
<dbReference type="Pfam" id="PF10414">
    <property type="entry name" value="CysG_dimeriser"/>
    <property type="match status" value="1"/>
</dbReference>
<dbReference type="SUPFAM" id="SSF51735">
    <property type="entry name" value="NAD(P)-binding Rossmann-fold domains"/>
    <property type="match status" value="1"/>
</dbReference>
<feature type="binding site" evidence="15">
    <location>
        <begin position="302"/>
        <end position="304"/>
    </location>
    <ligand>
        <name>S-adenosyl-L-methionine</name>
        <dbReference type="ChEBI" id="CHEBI:59789"/>
    </ligand>
</feature>
<keyword evidence="15" id="KW-0597">Phosphoprotein</keyword>
<evidence type="ECO:0000256" key="12">
    <source>
        <dbReference type="ARBA" id="ARBA00025705"/>
    </source>
</evidence>
<evidence type="ECO:0000256" key="11">
    <source>
        <dbReference type="ARBA" id="ARBA00023268"/>
    </source>
</evidence>
<keyword evidence="5 15" id="KW-0808">Transferase</keyword>
<dbReference type="SUPFAM" id="SSF75615">
    <property type="entry name" value="Siroheme synthase middle domains-like"/>
    <property type="match status" value="1"/>
</dbReference>
<keyword evidence="21" id="KW-1185">Reference proteome</keyword>
<evidence type="ECO:0000256" key="16">
    <source>
        <dbReference type="PIRSR" id="PIRSR036426-1"/>
    </source>
</evidence>
<evidence type="ECO:0000256" key="10">
    <source>
        <dbReference type="ARBA" id="ARBA00023244"/>
    </source>
</evidence>
<dbReference type="EC" id="4.99.1.4" evidence="15"/>
<dbReference type="SUPFAM" id="SSF53790">
    <property type="entry name" value="Tetrapyrrole methylase"/>
    <property type="match status" value="1"/>
</dbReference>
<feature type="domain" description="Sirohaem synthase dimerisation" evidence="19">
    <location>
        <begin position="150"/>
        <end position="207"/>
    </location>
</feature>
<comment type="pathway">
    <text evidence="14 15">Cofactor biosynthesis; adenosylcobalamin biosynthesis; precorrin-2 from uroporphyrinogen III: step 1/1.</text>
</comment>
<evidence type="ECO:0000256" key="8">
    <source>
        <dbReference type="ARBA" id="ARBA00023027"/>
    </source>
</evidence>
<dbReference type="EMBL" id="BMLT01000006">
    <property type="protein sequence ID" value="GGO83197.1"/>
    <property type="molecule type" value="Genomic_DNA"/>
</dbReference>